<evidence type="ECO:0008006" key="5">
    <source>
        <dbReference type="Google" id="ProtNLM"/>
    </source>
</evidence>
<dbReference type="PaxDb" id="3880-AET03229"/>
<reference evidence="2 4" key="1">
    <citation type="journal article" date="2011" name="Nature">
        <title>The Medicago genome provides insight into the evolution of rhizobial symbioses.</title>
        <authorList>
            <person name="Young N.D."/>
            <person name="Debelle F."/>
            <person name="Oldroyd G.E."/>
            <person name="Geurts R."/>
            <person name="Cannon S.B."/>
            <person name="Udvardi M.K."/>
            <person name="Benedito V.A."/>
            <person name="Mayer K.F."/>
            <person name="Gouzy J."/>
            <person name="Schoof H."/>
            <person name="Van de Peer Y."/>
            <person name="Proost S."/>
            <person name="Cook D.R."/>
            <person name="Meyers B.C."/>
            <person name="Spannagl M."/>
            <person name="Cheung F."/>
            <person name="De Mita S."/>
            <person name="Krishnakumar V."/>
            <person name="Gundlach H."/>
            <person name="Zhou S."/>
            <person name="Mudge J."/>
            <person name="Bharti A.K."/>
            <person name="Murray J.D."/>
            <person name="Naoumkina M.A."/>
            <person name="Rosen B."/>
            <person name="Silverstein K.A."/>
            <person name="Tang H."/>
            <person name="Rombauts S."/>
            <person name="Zhao P.X."/>
            <person name="Zhou P."/>
            <person name="Barbe V."/>
            <person name="Bardou P."/>
            <person name="Bechner M."/>
            <person name="Bellec A."/>
            <person name="Berger A."/>
            <person name="Berges H."/>
            <person name="Bidwell S."/>
            <person name="Bisseling T."/>
            <person name="Choisne N."/>
            <person name="Couloux A."/>
            <person name="Denny R."/>
            <person name="Deshpande S."/>
            <person name="Dai X."/>
            <person name="Doyle J.J."/>
            <person name="Dudez A.M."/>
            <person name="Farmer A.D."/>
            <person name="Fouteau S."/>
            <person name="Franken C."/>
            <person name="Gibelin C."/>
            <person name="Gish J."/>
            <person name="Goldstein S."/>
            <person name="Gonzalez A.J."/>
            <person name="Green P.J."/>
            <person name="Hallab A."/>
            <person name="Hartog M."/>
            <person name="Hua A."/>
            <person name="Humphray S.J."/>
            <person name="Jeong D.H."/>
            <person name="Jing Y."/>
            <person name="Jocker A."/>
            <person name="Kenton S.M."/>
            <person name="Kim D.J."/>
            <person name="Klee K."/>
            <person name="Lai H."/>
            <person name="Lang C."/>
            <person name="Lin S."/>
            <person name="Macmil S.L."/>
            <person name="Magdelenat G."/>
            <person name="Matthews L."/>
            <person name="McCorrison J."/>
            <person name="Monaghan E.L."/>
            <person name="Mun J.H."/>
            <person name="Najar F.Z."/>
            <person name="Nicholson C."/>
            <person name="Noirot C."/>
            <person name="O'Bleness M."/>
            <person name="Paule C.R."/>
            <person name="Poulain J."/>
            <person name="Prion F."/>
            <person name="Qin B."/>
            <person name="Qu C."/>
            <person name="Retzel E.F."/>
            <person name="Riddle C."/>
            <person name="Sallet E."/>
            <person name="Samain S."/>
            <person name="Samson N."/>
            <person name="Sanders I."/>
            <person name="Saurat O."/>
            <person name="Scarpelli C."/>
            <person name="Schiex T."/>
            <person name="Segurens B."/>
            <person name="Severin A.J."/>
            <person name="Sherrier D.J."/>
            <person name="Shi R."/>
            <person name="Sims S."/>
            <person name="Singer S.R."/>
            <person name="Sinharoy S."/>
            <person name="Sterck L."/>
            <person name="Viollet A."/>
            <person name="Wang B.B."/>
            <person name="Wang K."/>
            <person name="Wang M."/>
            <person name="Wang X."/>
            <person name="Warfsmann J."/>
            <person name="Weissenbach J."/>
            <person name="White D.D."/>
            <person name="White J.D."/>
            <person name="Wiley G.B."/>
            <person name="Wincker P."/>
            <person name="Xing Y."/>
            <person name="Yang L."/>
            <person name="Yao Z."/>
            <person name="Ying F."/>
            <person name="Zhai J."/>
            <person name="Zhou L."/>
            <person name="Zuber A."/>
            <person name="Denarie J."/>
            <person name="Dixon R.A."/>
            <person name="May G.D."/>
            <person name="Schwartz D.C."/>
            <person name="Rogers J."/>
            <person name="Quetier F."/>
            <person name="Town C.D."/>
            <person name="Roe B.A."/>
        </authorList>
    </citation>
    <scope>NUCLEOTIDE SEQUENCE [LARGE SCALE GENOMIC DNA]</scope>
    <source>
        <strain evidence="2">A17</strain>
        <strain evidence="3 4">cv. Jemalong A17</strain>
    </source>
</reference>
<organism evidence="2 4">
    <name type="scientific">Medicago truncatula</name>
    <name type="common">Barrel medic</name>
    <name type="synonym">Medicago tribuloides</name>
    <dbReference type="NCBI Taxonomy" id="3880"/>
    <lineage>
        <taxon>Eukaryota</taxon>
        <taxon>Viridiplantae</taxon>
        <taxon>Streptophyta</taxon>
        <taxon>Embryophyta</taxon>
        <taxon>Tracheophyta</taxon>
        <taxon>Spermatophyta</taxon>
        <taxon>Magnoliopsida</taxon>
        <taxon>eudicotyledons</taxon>
        <taxon>Gunneridae</taxon>
        <taxon>Pentapetalae</taxon>
        <taxon>rosids</taxon>
        <taxon>fabids</taxon>
        <taxon>Fabales</taxon>
        <taxon>Fabaceae</taxon>
        <taxon>Papilionoideae</taxon>
        <taxon>50 kb inversion clade</taxon>
        <taxon>NPAAA clade</taxon>
        <taxon>Hologalegina</taxon>
        <taxon>IRL clade</taxon>
        <taxon>Trifolieae</taxon>
        <taxon>Medicago</taxon>
    </lineage>
</organism>
<accession>G7LGY0</accession>
<proteinExistence type="predicted"/>
<sequence length="170" mass="19455">MDDVDSDSSTELSDSSEELSNDLVDNDVEGYDIEGETIEDDVEGSVSDVVTGCSFEEAFAVNWLEDISLINFKEVTKQDFLRYHCVDVGVAYTFYNWYASYNGFAVRKAKQGIVKEKSEPSASRKCVPRTRVRCGYQEKCRIHIEGNNGRWYMKFLNNTHNHTLLDDEFT</sequence>
<dbReference type="EMBL" id="CM001224">
    <property type="protein sequence ID" value="AET03229.1"/>
    <property type="molecule type" value="Genomic_DNA"/>
</dbReference>
<protein>
    <recommendedName>
        <fullName evidence="5">FAR1 domain-containing protein</fullName>
    </recommendedName>
</protein>
<evidence type="ECO:0000256" key="1">
    <source>
        <dbReference type="SAM" id="MobiDB-lite"/>
    </source>
</evidence>
<feature type="region of interest" description="Disordered" evidence="1">
    <location>
        <begin position="1"/>
        <end position="26"/>
    </location>
</feature>
<dbReference type="Proteomes" id="UP000002051">
    <property type="component" value="Chromosome 8"/>
</dbReference>
<reference evidence="3" key="3">
    <citation type="submission" date="2015-04" db="UniProtKB">
        <authorList>
            <consortium name="EnsemblPlants"/>
        </authorList>
    </citation>
    <scope>IDENTIFICATION</scope>
    <source>
        <strain evidence="3">cv. Jemalong A17</strain>
    </source>
</reference>
<keyword evidence="4" id="KW-1185">Reference proteome</keyword>
<dbReference type="HOGENOM" id="CLU_1573004_0_0_1"/>
<evidence type="ECO:0000313" key="4">
    <source>
        <dbReference type="Proteomes" id="UP000002051"/>
    </source>
</evidence>
<evidence type="ECO:0000313" key="2">
    <source>
        <dbReference type="EMBL" id="AET03229.1"/>
    </source>
</evidence>
<name>G7LGY0_MEDTR</name>
<dbReference type="AlphaFoldDB" id="G7LGY0"/>
<dbReference type="EnsemblPlants" id="AET03229">
    <property type="protein sequence ID" value="AET03229"/>
    <property type="gene ID" value="MTR_8g066350"/>
</dbReference>
<reference evidence="2 4" key="2">
    <citation type="journal article" date="2014" name="BMC Genomics">
        <title>An improved genome release (version Mt4.0) for the model legume Medicago truncatula.</title>
        <authorList>
            <person name="Tang H."/>
            <person name="Krishnakumar V."/>
            <person name="Bidwell S."/>
            <person name="Rosen B."/>
            <person name="Chan A."/>
            <person name="Zhou S."/>
            <person name="Gentzbittel L."/>
            <person name="Childs K.L."/>
            <person name="Yandell M."/>
            <person name="Gundlach H."/>
            <person name="Mayer K.F."/>
            <person name="Schwartz D.C."/>
            <person name="Town C.D."/>
        </authorList>
    </citation>
    <scope>GENOME REANNOTATION</scope>
    <source>
        <strain evidence="3 4">cv. Jemalong A17</strain>
    </source>
</reference>
<evidence type="ECO:0000313" key="3">
    <source>
        <dbReference type="EnsemblPlants" id="AET03229"/>
    </source>
</evidence>
<gene>
    <name evidence="2" type="ordered locus">MTR_8g066350</name>
</gene>